<feature type="transmembrane region" description="Helical" evidence="1">
    <location>
        <begin position="43"/>
        <end position="64"/>
    </location>
</feature>
<reference evidence="2 3" key="1">
    <citation type="submission" date="2019-08" db="EMBL/GenBank/DDBJ databases">
        <title>Lentzea from Indian Himalayas.</title>
        <authorList>
            <person name="Mandal S."/>
            <person name="Mallick Gupta A."/>
            <person name="Maiti P.K."/>
            <person name="Sarkar J."/>
            <person name="Mandal S."/>
        </authorList>
    </citation>
    <scope>NUCLEOTIDE SEQUENCE [LARGE SCALE GENOMIC DNA]</scope>
    <source>
        <strain evidence="2 3">PSKA42</strain>
    </source>
</reference>
<sequence length="82" mass="9428">MTTSGEQRLEEALRSVASEVTTSPDAYREVRTRWRRKERRRRLIVAALATAVVLATNGIALWALNDARPDQHIIFIDHTRSR</sequence>
<organism evidence="2 3">
    <name type="scientific">Lentzea indica</name>
    <dbReference type="NCBI Taxonomy" id="2604800"/>
    <lineage>
        <taxon>Bacteria</taxon>
        <taxon>Bacillati</taxon>
        <taxon>Actinomycetota</taxon>
        <taxon>Actinomycetes</taxon>
        <taxon>Pseudonocardiales</taxon>
        <taxon>Pseudonocardiaceae</taxon>
        <taxon>Lentzea</taxon>
    </lineage>
</organism>
<evidence type="ECO:0000313" key="3">
    <source>
        <dbReference type="Proteomes" id="UP001515943"/>
    </source>
</evidence>
<protein>
    <submittedName>
        <fullName evidence="2">Uncharacterized protein</fullName>
    </submittedName>
</protein>
<evidence type="ECO:0000256" key="1">
    <source>
        <dbReference type="SAM" id="Phobius"/>
    </source>
</evidence>
<gene>
    <name evidence="2" type="ORF">FXN61_37040</name>
</gene>
<keyword evidence="1" id="KW-1133">Transmembrane helix</keyword>
<dbReference type="Proteomes" id="UP001515943">
    <property type="component" value="Unassembled WGS sequence"/>
</dbReference>
<comment type="caution">
    <text evidence="2">The sequence shown here is derived from an EMBL/GenBank/DDBJ whole genome shotgun (WGS) entry which is preliminary data.</text>
</comment>
<dbReference type="RefSeq" id="WP_167978697.1">
    <property type="nucleotide sequence ID" value="NZ_VSRL01000217.1"/>
</dbReference>
<proteinExistence type="predicted"/>
<evidence type="ECO:0000313" key="2">
    <source>
        <dbReference type="EMBL" id="NKE62055.1"/>
    </source>
</evidence>
<keyword evidence="1" id="KW-0472">Membrane</keyword>
<name>A0ABX1FT15_9PSEU</name>
<keyword evidence="1" id="KW-0812">Transmembrane</keyword>
<keyword evidence="3" id="KW-1185">Reference proteome</keyword>
<dbReference type="EMBL" id="VSRL01000217">
    <property type="protein sequence ID" value="NKE62055.1"/>
    <property type="molecule type" value="Genomic_DNA"/>
</dbReference>
<accession>A0ABX1FT15</accession>